<dbReference type="SUPFAM" id="SSF56925">
    <property type="entry name" value="OMPA-like"/>
    <property type="match status" value="1"/>
</dbReference>
<evidence type="ECO:0000313" key="9">
    <source>
        <dbReference type="Proteomes" id="UP000273982"/>
    </source>
</evidence>
<evidence type="ECO:0000313" key="8">
    <source>
        <dbReference type="EMBL" id="AZG75745.1"/>
    </source>
</evidence>
<dbReference type="InterPro" id="IPR011250">
    <property type="entry name" value="OMP/PagP_B-barrel"/>
</dbReference>
<proteinExistence type="inferred from homology"/>
<feature type="domain" description="Outer membrane protein beta-barrel" evidence="7">
    <location>
        <begin position="40"/>
        <end position="185"/>
    </location>
</feature>
<sequence length="197" mass="20609">MKRSLGALIAFSAISVGAQAADLPSHKSSPPPYLIAPPPLWTGFYVGANLGGGVPNRGAGGVIGGGQLGYNYQFSRLFVAGLETDIQGSSMSGVHWFGTVRGRLGTTVINPTLLVYGTGGFAYGGSGGAGAGWTAGGGVEWAFAPKWSAKVEYLYVRLSQNEDFGPRRHGDQGFNVVRAGLNYRFDPYAFLSPPNAF</sequence>
<dbReference type="GO" id="GO:0009279">
    <property type="term" value="C:cell outer membrane"/>
    <property type="evidence" value="ECO:0007669"/>
    <property type="project" value="UniProtKB-SubCell"/>
</dbReference>
<evidence type="ECO:0000256" key="3">
    <source>
        <dbReference type="ARBA" id="ARBA00023136"/>
    </source>
</evidence>
<dbReference type="Gene3D" id="2.40.160.20">
    <property type="match status" value="1"/>
</dbReference>
<dbReference type="Pfam" id="PF13505">
    <property type="entry name" value="OMP_b-brl"/>
    <property type="match status" value="1"/>
</dbReference>
<protein>
    <submittedName>
        <fullName evidence="8">Porin family protein</fullName>
    </submittedName>
</protein>
<evidence type="ECO:0000256" key="4">
    <source>
        <dbReference type="ARBA" id="ARBA00023237"/>
    </source>
</evidence>
<keyword evidence="4" id="KW-0998">Cell outer membrane</keyword>
<name>A0A3G8M362_9HYPH</name>
<dbReference type="InterPro" id="IPR027385">
    <property type="entry name" value="Beta-barrel_OMP"/>
</dbReference>
<dbReference type="RefSeq" id="WP_124737604.1">
    <property type="nucleotide sequence ID" value="NZ_CP034086.1"/>
</dbReference>
<accession>A0A3G8M362</accession>
<comment type="similarity">
    <text evidence="5">Belongs to the Omp25/RopB family.</text>
</comment>
<dbReference type="PANTHER" id="PTHR34001:SF3">
    <property type="entry name" value="BLL7405 PROTEIN"/>
    <property type="match status" value="1"/>
</dbReference>
<evidence type="ECO:0000256" key="1">
    <source>
        <dbReference type="ARBA" id="ARBA00004442"/>
    </source>
</evidence>
<feature type="chain" id="PRO_5018263513" evidence="6">
    <location>
        <begin position="21"/>
        <end position="197"/>
    </location>
</feature>
<dbReference type="EMBL" id="CP034086">
    <property type="protein sequence ID" value="AZG75745.1"/>
    <property type="molecule type" value="Genomic_DNA"/>
</dbReference>
<comment type="subcellular location">
    <subcellularLocation>
        <location evidence="1">Cell outer membrane</location>
    </subcellularLocation>
</comment>
<keyword evidence="3" id="KW-0472">Membrane</keyword>
<dbReference type="AlphaFoldDB" id="A0A3G8M362"/>
<gene>
    <name evidence="8" type="ORF">EHO51_02770</name>
</gene>
<dbReference type="InterPro" id="IPR051692">
    <property type="entry name" value="OMP-like"/>
</dbReference>
<dbReference type="PANTHER" id="PTHR34001">
    <property type="entry name" value="BLL7405 PROTEIN"/>
    <property type="match status" value="1"/>
</dbReference>
<organism evidence="8 9">
    <name type="scientific">Methylocystis rosea</name>
    <dbReference type="NCBI Taxonomy" id="173366"/>
    <lineage>
        <taxon>Bacteria</taxon>
        <taxon>Pseudomonadati</taxon>
        <taxon>Pseudomonadota</taxon>
        <taxon>Alphaproteobacteria</taxon>
        <taxon>Hyphomicrobiales</taxon>
        <taxon>Methylocystaceae</taxon>
        <taxon>Methylocystis</taxon>
    </lineage>
</organism>
<dbReference type="KEGG" id="mros:EHO51_02770"/>
<reference evidence="8 9" key="1">
    <citation type="submission" date="2018-11" db="EMBL/GenBank/DDBJ databases">
        <title>Genome squencing of methanotrophic bacteria isolated from alkaline groundwater in Korea.</title>
        <authorList>
            <person name="Nguyen L.N."/>
        </authorList>
    </citation>
    <scope>NUCLEOTIDE SEQUENCE [LARGE SCALE GENOMIC DNA]</scope>
    <source>
        <strain evidence="8 9">GW6</strain>
    </source>
</reference>
<evidence type="ECO:0000256" key="6">
    <source>
        <dbReference type="SAM" id="SignalP"/>
    </source>
</evidence>
<evidence type="ECO:0000256" key="5">
    <source>
        <dbReference type="ARBA" id="ARBA00038306"/>
    </source>
</evidence>
<keyword evidence="2 6" id="KW-0732">Signal</keyword>
<evidence type="ECO:0000256" key="2">
    <source>
        <dbReference type="ARBA" id="ARBA00022729"/>
    </source>
</evidence>
<dbReference type="Proteomes" id="UP000273982">
    <property type="component" value="Chromosome"/>
</dbReference>
<evidence type="ECO:0000259" key="7">
    <source>
        <dbReference type="Pfam" id="PF13505"/>
    </source>
</evidence>
<feature type="signal peptide" evidence="6">
    <location>
        <begin position="1"/>
        <end position="20"/>
    </location>
</feature>